<comment type="caution">
    <text evidence="2">The sequence shown here is derived from an EMBL/GenBank/DDBJ whole genome shotgun (WGS) entry which is preliminary data.</text>
</comment>
<organism evidence="2 3">
    <name type="scientific">Parachlamydia acanthamoebae</name>
    <dbReference type="NCBI Taxonomy" id="83552"/>
    <lineage>
        <taxon>Bacteria</taxon>
        <taxon>Pseudomonadati</taxon>
        <taxon>Chlamydiota</taxon>
        <taxon>Chlamydiia</taxon>
        <taxon>Parachlamydiales</taxon>
        <taxon>Parachlamydiaceae</taxon>
        <taxon>Parachlamydia</taxon>
    </lineage>
</organism>
<dbReference type="Proteomes" id="UP000031307">
    <property type="component" value="Unassembled WGS sequence"/>
</dbReference>
<sequence>MDTKNLVEFHKLDLQLLWERWHWLQLLRLLFKILAILMVMDIATATKMLRDLFYGKGVLPLFLLLSSCSSTCPEWQYQDTITRTPYFNSGRIFLPPSNPFRELGIEIDRGGNGAEMYLNVHSFNFPRDPENPLLSFVEVQVDDDCFSYETELLLGGQRMKLPAALFEKITLGLLNNQTVVIRSGQFESVILPNGFEKAFQKLNRIHIAPSEV</sequence>
<gene>
    <name evidence="2" type="ORF">DB43_HA00150</name>
</gene>
<dbReference type="AlphaFoldDB" id="A0A0C1BZY3"/>
<dbReference type="EMBL" id="JSAM01000096">
    <property type="protein sequence ID" value="KIA76996.1"/>
    <property type="molecule type" value="Genomic_DNA"/>
</dbReference>
<keyword evidence="1" id="KW-0812">Transmembrane</keyword>
<evidence type="ECO:0000256" key="1">
    <source>
        <dbReference type="SAM" id="Phobius"/>
    </source>
</evidence>
<proteinExistence type="predicted"/>
<feature type="transmembrane region" description="Helical" evidence="1">
    <location>
        <begin position="20"/>
        <end position="40"/>
    </location>
</feature>
<evidence type="ECO:0000313" key="2">
    <source>
        <dbReference type="EMBL" id="KIA76996.1"/>
    </source>
</evidence>
<name>A0A0C1BZY3_9BACT</name>
<keyword evidence="1" id="KW-1133">Transmembrane helix</keyword>
<reference evidence="2 3" key="1">
    <citation type="journal article" date="2014" name="Mol. Biol. Evol.">
        <title>Massive expansion of Ubiquitination-related gene families within the Chlamydiae.</title>
        <authorList>
            <person name="Domman D."/>
            <person name="Collingro A."/>
            <person name="Lagkouvardos I."/>
            <person name="Gehre L."/>
            <person name="Weinmaier T."/>
            <person name="Rattei T."/>
            <person name="Subtil A."/>
            <person name="Horn M."/>
        </authorList>
    </citation>
    <scope>NUCLEOTIDE SEQUENCE [LARGE SCALE GENOMIC DNA]</scope>
    <source>
        <strain evidence="2 3">OEW1</strain>
    </source>
</reference>
<accession>A0A0C1BZY3</accession>
<dbReference type="PATRIC" id="fig|83552.4.peg.1868"/>
<protein>
    <submittedName>
        <fullName evidence="2">Uncharacterized protein</fullName>
    </submittedName>
</protein>
<keyword evidence="1" id="KW-0472">Membrane</keyword>
<evidence type="ECO:0000313" key="3">
    <source>
        <dbReference type="Proteomes" id="UP000031307"/>
    </source>
</evidence>